<gene>
    <name evidence="2" type="ORF">LPB072_11205</name>
    <name evidence="3" type="ORF">LPB72_09825</name>
</gene>
<sequence>MYFNDGYFMGGMHGLWWIFWVALVGVIAFYGWGRPSEKRRPPARHPTKFFAVGWQTVKYRPRSTKSARRCWIATAQARREKNETGGGF</sequence>
<organism evidence="2 5">
    <name type="scientific">Hydrogenophaga crassostreae</name>
    <dbReference type="NCBI Taxonomy" id="1763535"/>
    <lineage>
        <taxon>Bacteria</taxon>
        <taxon>Pseudomonadati</taxon>
        <taxon>Pseudomonadota</taxon>
        <taxon>Betaproteobacteria</taxon>
        <taxon>Burkholderiales</taxon>
        <taxon>Comamonadaceae</taxon>
        <taxon>Hydrogenophaga</taxon>
    </lineage>
</organism>
<reference evidence="3 4" key="1">
    <citation type="submission" date="2016-02" db="EMBL/GenBank/DDBJ databases">
        <title>Draft genome sequence of Hydrogenophaga sp. LPB0072.</title>
        <authorList>
            <person name="Shin S.-K."/>
            <person name="Yi H."/>
        </authorList>
    </citation>
    <scope>NUCLEOTIDE SEQUENCE [LARGE SCALE GENOMIC DNA]</scope>
    <source>
        <strain evidence="3 4">LPB0072</strain>
    </source>
</reference>
<reference evidence="2 5" key="2">
    <citation type="submission" date="2016-10" db="EMBL/GenBank/DDBJ databases">
        <title>Hydorgenophaga sp. LPB0072 isolated from gastropod.</title>
        <authorList>
            <person name="Kim E."/>
            <person name="Yi H."/>
        </authorList>
    </citation>
    <scope>NUCLEOTIDE SEQUENCE [LARGE SCALE GENOMIC DNA]</scope>
    <source>
        <strain evidence="2 5">LPB0072</strain>
    </source>
</reference>
<evidence type="ECO:0000313" key="4">
    <source>
        <dbReference type="Proteomes" id="UP000185657"/>
    </source>
</evidence>
<dbReference type="EMBL" id="LVWD01000013">
    <property type="protein sequence ID" value="OAD41620.1"/>
    <property type="molecule type" value="Genomic_DNA"/>
</dbReference>
<keyword evidence="1" id="KW-1133">Transmembrane helix</keyword>
<name>A0A167HR81_9BURK</name>
<keyword evidence="1" id="KW-0472">Membrane</keyword>
<accession>A0A167HR81</accession>
<dbReference type="EMBL" id="CP017476">
    <property type="protein sequence ID" value="AOW13338.1"/>
    <property type="molecule type" value="Genomic_DNA"/>
</dbReference>
<keyword evidence="4" id="KW-1185">Reference proteome</keyword>
<dbReference type="Proteomes" id="UP000185657">
    <property type="component" value="Unassembled WGS sequence"/>
</dbReference>
<proteinExistence type="predicted"/>
<keyword evidence="1" id="KW-0812">Transmembrane</keyword>
<dbReference type="AlphaFoldDB" id="A0A167HR81"/>
<evidence type="ECO:0000313" key="2">
    <source>
        <dbReference type="EMBL" id="AOW13338.1"/>
    </source>
</evidence>
<protein>
    <submittedName>
        <fullName evidence="2">Uncharacterized protein</fullName>
    </submittedName>
</protein>
<evidence type="ECO:0000313" key="5">
    <source>
        <dbReference type="Proteomes" id="UP000185680"/>
    </source>
</evidence>
<evidence type="ECO:0000256" key="1">
    <source>
        <dbReference type="SAM" id="Phobius"/>
    </source>
</evidence>
<dbReference type="Proteomes" id="UP000185680">
    <property type="component" value="Chromosome"/>
</dbReference>
<dbReference type="STRING" id="1763535.LPB072_11205"/>
<evidence type="ECO:0000313" key="3">
    <source>
        <dbReference type="EMBL" id="OAD41620.1"/>
    </source>
</evidence>
<feature type="transmembrane region" description="Helical" evidence="1">
    <location>
        <begin position="14"/>
        <end position="32"/>
    </location>
</feature>
<dbReference type="KEGG" id="hyl:LPB072_11205"/>